<dbReference type="AlphaFoldDB" id="A0A3R6ZJY6"/>
<dbReference type="GO" id="GO:0015926">
    <property type="term" value="F:glucosidase activity"/>
    <property type="evidence" value="ECO:0007669"/>
    <property type="project" value="TreeGrafter"/>
</dbReference>
<evidence type="ECO:0000256" key="5">
    <source>
        <dbReference type="SAM" id="Phobius"/>
    </source>
</evidence>
<dbReference type="InterPro" id="IPR005629">
    <property type="entry name" value="Skn1/Kre6/Sbg1"/>
</dbReference>
<dbReference type="VEuPathDB" id="FungiDB:H310_07910"/>
<evidence type="ECO:0000256" key="6">
    <source>
        <dbReference type="SAM" id="SignalP"/>
    </source>
</evidence>
<dbReference type="Gene3D" id="2.60.120.200">
    <property type="match status" value="2"/>
</dbReference>
<evidence type="ECO:0000256" key="4">
    <source>
        <dbReference type="ARBA" id="ARBA00023316"/>
    </source>
</evidence>
<dbReference type="PANTHER" id="PTHR31361">
    <property type="entry name" value="BETA-GLUCAN SYNTHESIS-ASSOCIATED PROTEIN KRE6-RELATED"/>
    <property type="match status" value="1"/>
</dbReference>
<dbReference type="GO" id="GO:0005789">
    <property type="term" value="C:endoplasmic reticulum membrane"/>
    <property type="evidence" value="ECO:0007669"/>
    <property type="project" value="TreeGrafter"/>
</dbReference>
<dbReference type="SUPFAM" id="SSF49899">
    <property type="entry name" value="Concanavalin A-like lectins/glucanases"/>
    <property type="match status" value="2"/>
</dbReference>
<sequence>MTPPRRRSCCCAVGLAVLVHAAHSIDYDYDSFPTKSGVSMWVDVDTPASARKIRTSRGATWDLVMSDEFQIEGRSFRPGEDHLWTALDIPDGVNAALEMYNSSNVYTKNGKLINKVEEGPTVVTYYNQWLEVPGFETRTLHYKAGMMQSWNKFCMQGGLIEVSAKLPGAINNVPDAEHKSVTMNPNAVGEYEDPKTKVKRAVTPQDRIIDGAYYPTWPGIWLMGNLGRALFSASTTRMWPWSYDACDKDLPDLASNQLISACNATPGYGLNPNQGRGAPEIDVLEGGGAAISSSIQVAPGMPDNYRRKPVVKGGPDEEPWGLNKYCVYGKGCKTPGANMVDTPTSEFASRGHKSWYQGLKYAANNRCRPMDQDKQDYNQVYNFLRIGNLYKNVFDKDQMSAARDVHADLGFLDNSTVYHWGINHNGTCFPVSNGYIGAFLCDPDSKNPKCEAPRKDGVADTNQMDKFEYQMDAISANWDVGHEAYTEFYIYQVECKTRNDGYIRWSLDGSPLFEIPAASLTSPPQRPAGSNASKNPVKVMVEEPMYVIFNVALAKAWGATPPNIDIGPCRGNATHPPRNSWAYNQSNNICDSFPMYMEIDYIRVYQDKSSMAIGCDPPTHPTKEWIDGHLTWYTDDRNPMVPVAGRATCNKDDDCTMDNAMAPPTGRCSNRRCECVKGYGGPRCTKLMNFDVASKSSFGPSTIYPVLLLLVCIAGVAYMRVRRMRWLTRATVIAEATAASTFMPLASYKPAHEYDDDDDGPTTPVVAGIRRYYGPAHPTSVGVHAPSMA</sequence>
<protein>
    <recommendedName>
        <fullName evidence="9">EGF-like domain-containing protein</fullName>
    </recommendedName>
</protein>
<feature type="chain" id="PRO_5018764394" description="EGF-like domain-containing protein" evidence="6">
    <location>
        <begin position="25"/>
        <end position="789"/>
    </location>
</feature>
<keyword evidence="5" id="KW-0812">Transmembrane</keyword>
<feature type="transmembrane region" description="Helical" evidence="5">
    <location>
        <begin position="703"/>
        <end position="721"/>
    </location>
</feature>
<evidence type="ECO:0000256" key="3">
    <source>
        <dbReference type="ARBA" id="ARBA00023180"/>
    </source>
</evidence>
<organism evidence="7 8">
    <name type="scientific">Aphanomyces invadans</name>
    <dbReference type="NCBI Taxonomy" id="157072"/>
    <lineage>
        <taxon>Eukaryota</taxon>
        <taxon>Sar</taxon>
        <taxon>Stramenopiles</taxon>
        <taxon>Oomycota</taxon>
        <taxon>Saprolegniomycetes</taxon>
        <taxon>Saprolegniales</taxon>
        <taxon>Verrucalvaceae</taxon>
        <taxon>Aphanomyces</taxon>
    </lineage>
</organism>
<keyword evidence="8" id="KW-1185">Reference proteome</keyword>
<evidence type="ECO:0000313" key="8">
    <source>
        <dbReference type="Proteomes" id="UP000285060"/>
    </source>
</evidence>
<keyword evidence="6" id="KW-0732">Signal</keyword>
<evidence type="ECO:0000256" key="1">
    <source>
        <dbReference type="ARBA" id="ARBA00004370"/>
    </source>
</evidence>
<keyword evidence="2 5" id="KW-0472">Membrane</keyword>
<accession>A0A3R6ZJY6</accession>
<keyword evidence="3" id="KW-0325">Glycoprotein</keyword>
<feature type="signal peptide" evidence="6">
    <location>
        <begin position="1"/>
        <end position="24"/>
    </location>
</feature>
<dbReference type="PANTHER" id="PTHR31361:SF1">
    <property type="entry name" value="BETA-GLUCAN SYNTHESIS-ASSOCIATED PROTEIN KRE6-RELATED"/>
    <property type="match status" value="1"/>
</dbReference>
<proteinExistence type="predicted"/>
<dbReference type="EMBL" id="QUSY01001422">
    <property type="protein sequence ID" value="RHY25011.1"/>
    <property type="molecule type" value="Genomic_DNA"/>
</dbReference>
<reference evidence="7 8" key="1">
    <citation type="submission" date="2018-08" db="EMBL/GenBank/DDBJ databases">
        <title>Aphanomyces genome sequencing and annotation.</title>
        <authorList>
            <person name="Minardi D."/>
            <person name="Oidtmann B."/>
            <person name="Van Der Giezen M."/>
            <person name="Studholme D.J."/>
        </authorList>
    </citation>
    <scope>NUCLEOTIDE SEQUENCE [LARGE SCALE GENOMIC DNA]</scope>
    <source>
        <strain evidence="7 8">NJM0002</strain>
    </source>
</reference>
<gene>
    <name evidence="7" type="ORF">DYB32_008563</name>
</gene>
<comment type="caution">
    <text evidence="7">The sequence shown here is derived from an EMBL/GenBank/DDBJ whole genome shotgun (WGS) entry which is preliminary data.</text>
</comment>
<dbReference type="InterPro" id="IPR013320">
    <property type="entry name" value="ConA-like_dom_sf"/>
</dbReference>
<keyword evidence="4" id="KW-0961">Cell wall biogenesis/degradation</keyword>
<dbReference type="Pfam" id="PF03935">
    <property type="entry name" value="SKN1_KRE6_Sbg1"/>
    <property type="match status" value="3"/>
</dbReference>
<dbReference type="Proteomes" id="UP000285060">
    <property type="component" value="Unassembled WGS sequence"/>
</dbReference>
<dbReference type="GO" id="GO:0005886">
    <property type="term" value="C:plasma membrane"/>
    <property type="evidence" value="ECO:0007669"/>
    <property type="project" value="TreeGrafter"/>
</dbReference>
<evidence type="ECO:0008006" key="9">
    <source>
        <dbReference type="Google" id="ProtNLM"/>
    </source>
</evidence>
<evidence type="ECO:0000313" key="7">
    <source>
        <dbReference type="EMBL" id="RHY25011.1"/>
    </source>
</evidence>
<comment type="subcellular location">
    <subcellularLocation>
        <location evidence="1">Membrane</location>
    </subcellularLocation>
</comment>
<name>A0A3R6ZJY6_9STRA</name>
<dbReference type="GO" id="GO:0006078">
    <property type="term" value="P:(1-&gt;6)-beta-D-glucan biosynthetic process"/>
    <property type="evidence" value="ECO:0007669"/>
    <property type="project" value="TreeGrafter"/>
</dbReference>
<evidence type="ECO:0000256" key="2">
    <source>
        <dbReference type="ARBA" id="ARBA00023136"/>
    </source>
</evidence>
<dbReference type="GO" id="GO:0071555">
    <property type="term" value="P:cell wall organization"/>
    <property type="evidence" value="ECO:0007669"/>
    <property type="project" value="UniProtKB-KW"/>
</dbReference>
<keyword evidence="5" id="KW-1133">Transmembrane helix</keyword>